<evidence type="ECO:0000313" key="3">
    <source>
        <dbReference type="Proteomes" id="UP000479710"/>
    </source>
</evidence>
<feature type="compositionally biased region" description="Basic residues" evidence="1">
    <location>
        <begin position="31"/>
        <end position="42"/>
    </location>
</feature>
<dbReference type="EMBL" id="SPHZ02000010">
    <property type="protein sequence ID" value="KAF0897220.1"/>
    <property type="molecule type" value="Genomic_DNA"/>
</dbReference>
<evidence type="ECO:0000313" key="2">
    <source>
        <dbReference type="EMBL" id="KAF0897220.1"/>
    </source>
</evidence>
<evidence type="ECO:0000256" key="1">
    <source>
        <dbReference type="SAM" id="MobiDB-lite"/>
    </source>
</evidence>
<accession>A0A6G1CAN1</accession>
<comment type="caution">
    <text evidence="2">The sequence shown here is derived from an EMBL/GenBank/DDBJ whole genome shotgun (WGS) entry which is preliminary data.</text>
</comment>
<feature type="region of interest" description="Disordered" evidence="1">
    <location>
        <begin position="22"/>
        <end position="44"/>
    </location>
</feature>
<protein>
    <submittedName>
        <fullName evidence="2">Uncharacterized protein</fullName>
    </submittedName>
</protein>
<dbReference type="Proteomes" id="UP000479710">
    <property type="component" value="Unassembled WGS sequence"/>
</dbReference>
<organism evidence="2 3">
    <name type="scientific">Oryza meyeriana var. granulata</name>
    <dbReference type="NCBI Taxonomy" id="110450"/>
    <lineage>
        <taxon>Eukaryota</taxon>
        <taxon>Viridiplantae</taxon>
        <taxon>Streptophyta</taxon>
        <taxon>Embryophyta</taxon>
        <taxon>Tracheophyta</taxon>
        <taxon>Spermatophyta</taxon>
        <taxon>Magnoliopsida</taxon>
        <taxon>Liliopsida</taxon>
        <taxon>Poales</taxon>
        <taxon>Poaceae</taxon>
        <taxon>BOP clade</taxon>
        <taxon>Oryzoideae</taxon>
        <taxon>Oryzeae</taxon>
        <taxon>Oryzinae</taxon>
        <taxon>Oryza</taxon>
        <taxon>Oryza meyeriana</taxon>
    </lineage>
</organism>
<gene>
    <name evidence="2" type="ORF">E2562_034530</name>
</gene>
<dbReference type="AlphaFoldDB" id="A0A6G1CAN1"/>
<reference evidence="2 3" key="1">
    <citation type="submission" date="2019-11" db="EMBL/GenBank/DDBJ databases">
        <title>Whole genome sequence of Oryza granulata.</title>
        <authorList>
            <person name="Li W."/>
        </authorList>
    </citation>
    <scope>NUCLEOTIDE SEQUENCE [LARGE SCALE GENOMIC DNA]</scope>
    <source>
        <strain evidence="3">cv. Menghai</strain>
        <tissue evidence="2">Leaf</tissue>
    </source>
</reference>
<keyword evidence="3" id="KW-1185">Reference proteome</keyword>
<proteinExistence type="predicted"/>
<name>A0A6G1CAN1_9ORYZ</name>
<sequence>MAPQCCPCRSATTGLPCRHCGRSRDAEGRRRSSPCRHPRRTTKVSGGVGTLVAGEAASKGVLVAQLGCMAAMRLCGASEVPTSWKKGSEAEIEKSRLVKEEEQSGSFRSCMLRARVQDATKIF</sequence>